<dbReference type="EMBL" id="JBHSUC010000020">
    <property type="protein sequence ID" value="MFC6363101.1"/>
    <property type="molecule type" value="Genomic_DNA"/>
</dbReference>
<comment type="caution">
    <text evidence="6">The sequence shown here is derived from an EMBL/GenBank/DDBJ whole genome shotgun (WGS) entry which is preliminary data.</text>
</comment>
<keyword evidence="4 5" id="KW-0804">Transcription</keyword>
<dbReference type="Pfam" id="PF07417">
    <property type="entry name" value="Crl"/>
    <property type="match status" value="1"/>
</dbReference>
<dbReference type="InterPro" id="IPR009986">
    <property type="entry name" value="Tscrpt_reg_Crl"/>
</dbReference>
<keyword evidence="7" id="KW-1185">Reference proteome</keyword>
<evidence type="ECO:0000256" key="5">
    <source>
        <dbReference type="HAMAP-Rule" id="MF_01178"/>
    </source>
</evidence>
<evidence type="ECO:0000313" key="7">
    <source>
        <dbReference type="Proteomes" id="UP001596215"/>
    </source>
</evidence>
<keyword evidence="3 5" id="KW-0010">Activator</keyword>
<reference evidence="7" key="1">
    <citation type="journal article" date="2019" name="Int. J. Syst. Evol. Microbiol.">
        <title>The Global Catalogue of Microorganisms (GCM) 10K type strain sequencing project: providing services to taxonomists for standard genome sequencing and annotation.</title>
        <authorList>
            <consortium name="The Broad Institute Genomics Platform"/>
            <consortium name="The Broad Institute Genome Sequencing Center for Infectious Disease"/>
            <person name="Wu L."/>
            <person name="Ma J."/>
        </authorList>
    </citation>
    <scope>NUCLEOTIDE SEQUENCE [LARGE SCALE GENOMIC DNA]</scope>
    <source>
        <strain evidence="7">CGMCC 4.1530</strain>
    </source>
</reference>
<dbReference type="HAMAP" id="MF_01178">
    <property type="entry name" value="Crl"/>
    <property type="match status" value="1"/>
</dbReference>
<gene>
    <name evidence="5 6" type="primary">crl</name>
    <name evidence="6" type="ORF">ACFP73_13555</name>
</gene>
<keyword evidence="2 5" id="KW-0805">Transcription regulation</keyword>
<comment type="function">
    <text evidence="5">Binds to the sigma-S subunit of RNA polymerase, activating expression of sigma-S-regulated genes. Stimulates RNA polymerase holoenzyme formation and may bind to several other sigma factors, such as sigma-70 and sigma-32.</text>
</comment>
<evidence type="ECO:0000256" key="3">
    <source>
        <dbReference type="ARBA" id="ARBA00023159"/>
    </source>
</evidence>
<evidence type="ECO:0000256" key="1">
    <source>
        <dbReference type="ARBA" id="ARBA00022490"/>
    </source>
</evidence>
<organism evidence="6 7">
    <name type="scientific">Tatumella punctata</name>
    <dbReference type="NCBI Taxonomy" id="399969"/>
    <lineage>
        <taxon>Bacteria</taxon>
        <taxon>Pseudomonadati</taxon>
        <taxon>Pseudomonadota</taxon>
        <taxon>Gammaproteobacteria</taxon>
        <taxon>Enterobacterales</taxon>
        <taxon>Erwiniaceae</taxon>
        <taxon>Tatumella</taxon>
    </lineage>
</organism>
<evidence type="ECO:0000313" key="6">
    <source>
        <dbReference type="EMBL" id="MFC6363101.1"/>
    </source>
</evidence>
<comment type="subcellular location">
    <subcellularLocation>
        <location evidence="5">Cytoplasm</location>
    </subcellularLocation>
</comment>
<sequence length="132" mass="15210">MALPGGQLRGRLLRRFNELGPYLREDKCGDKSFFFDCLAVCVNVKPAPEKREFLGWWLTLEAEENHFTYHYHYGLFDKEGNWQVRDIKAGEDQQSVEQTLQKFFPRLDALLQKMDVVLTPAAGAESLVAKSE</sequence>
<proteinExistence type="inferred from homology"/>
<accession>A0ABW1VRJ7</accession>
<keyword evidence="1 5" id="KW-0963">Cytoplasm</keyword>
<evidence type="ECO:0000256" key="2">
    <source>
        <dbReference type="ARBA" id="ARBA00023015"/>
    </source>
</evidence>
<dbReference type="NCBIfam" id="NF008217">
    <property type="entry name" value="PRK10984.1"/>
    <property type="match status" value="1"/>
</dbReference>
<comment type="similarity">
    <text evidence="5">Belongs to the Crl family.</text>
</comment>
<feature type="region of interest" description="Essential for activity" evidence="5">
    <location>
        <begin position="99"/>
        <end position="122"/>
    </location>
</feature>
<protein>
    <recommendedName>
        <fullName evidence="5">Sigma factor-binding protein Crl</fullName>
    </recommendedName>
</protein>
<dbReference type="Gene3D" id="3.30.310.230">
    <property type="entry name" value="Sigma factor-binding protein Crl monomer"/>
    <property type="match status" value="1"/>
</dbReference>
<dbReference type="RefSeq" id="WP_212708818.1">
    <property type="nucleotide sequence ID" value="NZ_BAAAFW010000042.1"/>
</dbReference>
<dbReference type="Proteomes" id="UP001596215">
    <property type="component" value="Unassembled WGS sequence"/>
</dbReference>
<evidence type="ECO:0000256" key="4">
    <source>
        <dbReference type="ARBA" id="ARBA00023163"/>
    </source>
</evidence>
<dbReference type="InterPro" id="IPR038208">
    <property type="entry name" value="Tscrpt_reg_Crl_sf"/>
</dbReference>
<name>A0ABW1VRJ7_9GAMM</name>